<evidence type="ECO:0000313" key="3">
    <source>
        <dbReference type="Proteomes" id="UP000218896"/>
    </source>
</evidence>
<proteinExistence type="predicted"/>
<dbReference type="EMBL" id="NSKD01000001">
    <property type="protein sequence ID" value="PAU81956.1"/>
    <property type="molecule type" value="Genomic_DNA"/>
</dbReference>
<reference evidence="2 3" key="1">
    <citation type="submission" date="2017-08" db="EMBL/GenBank/DDBJ databases">
        <title>Halovibrio sewagensis sp. nov., isolated from wastewater of high salinity.</title>
        <authorList>
            <person name="Dong X."/>
            <person name="Zhang G."/>
        </authorList>
    </citation>
    <scope>NUCLEOTIDE SEQUENCE [LARGE SCALE GENOMIC DNA]</scope>
    <source>
        <strain evidence="2 3">YL5-2</strain>
    </source>
</reference>
<evidence type="ECO:0000313" key="2">
    <source>
        <dbReference type="EMBL" id="PAU81956.1"/>
    </source>
</evidence>
<accession>A0A2A2F926</accession>
<dbReference type="Pfam" id="PF04784">
    <property type="entry name" value="DUF547"/>
    <property type="match status" value="1"/>
</dbReference>
<protein>
    <submittedName>
        <fullName evidence="2">DUF547 domain-containing protein</fullName>
    </submittedName>
</protein>
<comment type="caution">
    <text evidence="2">The sequence shown here is derived from an EMBL/GenBank/DDBJ whole genome shotgun (WGS) entry which is preliminary data.</text>
</comment>
<feature type="domain" description="DUF547" evidence="1">
    <location>
        <begin position="89"/>
        <end position="207"/>
    </location>
</feature>
<dbReference type="PANTHER" id="PTHR46361">
    <property type="entry name" value="ELECTRON CARRIER/ PROTEIN DISULFIDE OXIDOREDUCTASE"/>
    <property type="match status" value="1"/>
</dbReference>
<evidence type="ECO:0000259" key="1">
    <source>
        <dbReference type="Pfam" id="PF04784"/>
    </source>
</evidence>
<keyword evidence="3" id="KW-1185">Reference proteome</keyword>
<dbReference type="AlphaFoldDB" id="A0A2A2F926"/>
<dbReference type="RefSeq" id="WP_095616055.1">
    <property type="nucleotide sequence ID" value="NZ_NSKD01000001.1"/>
</dbReference>
<dbReference type="OrthoDB" id="526867at2"/>
<dbReference type="InterPro" id="IPR006869">
    <property type="entry name" value="DUF547"/>
</dbReference>
<dbReference type="Proteomes" id="UP000218896">
    <property type="component" value="Unassembled WGS sequence"/>
</dbReference>
<sequence length="286" mass="32833">MPITRYSTGAIMATLMGGLVTPVHGQPLAETYTPYQKLLNDYLVEQRTDTGGLVSAFDYEAALEDPKTSKRLKQQNRLLAKFDTDTLDSREKALAFWNNAYNYFMIETILTETVDGGLVDSVWDYGGRYNPFRDSVFQWQEHRIGDAHYSLDQIEKDILLGESFENKGWKEARVHFTVNCASVGCPPLRETLYTADNIERLMTENTRFAMQTERQMRIEGDTLYLSQLFDWYSGDFEAEGGSIRDFIGDYTGQDITEAVADTDTIRFIDYDWSLNKPSNFPELKTR</sequence>
<organism evidence="2 3">
    <name type="scientific">Halovibrio salipaludis</name>
    <dbReference type="NCBI Taxonomy" id="2032626"/>
    <lineage>
        <taxon>Bacteria</taxon>
        <taxon>Pseudomonadati</taxon>
        <taxon>Pseudomonadota</taxon>
        <taxon>Gammaproteobacteria</taxon>
        <taxon>Oceanospirillales</taxon>
        <taxon>Halomonadaceae</taxon>
        <taxon>Halovibrio</taxon>
    </lineage>
</organism>
<name>A0A2A2F926_9GAMM</name>
<gene>
    <name evidence="2" type="ORF">CK501_02060</name>
</gene>
<dbReference type="PANTHER" id="PTHR46361:SF3">
    <property type="entry name" value="ELECTRON CARRIER_ PROTEIN DISULFIDE OXIDOREDUCTASE"/>
    <property type="match status" value="1"/>
</dbReference>